<comment type="subcellular location">
    <subcellularLocation>
        <location evidence="1">Cell membrane</location>
        <topology evidence="1">Multi-pass membrane protein</topology>
    </subcellularLocation>
</comment>
<accession>A0AA38SUA6</accession>
<keyword evidence="15" id="KW-1185">Reference proteome</keyword>
<keyword evidence="6 11" id="KW-0812">Transmembrane</keyword>
<evidence type="ECO:0000256" key="1">
    <source>
        <dbReference type="ARBA" id="ARBA00004651"/>
    </source>
</evidence>
<feature type="transmembrane region" description="Helical" evidence="11">
    <location>
        <begin position="654"/>
        <end position="675"/>
    </location>
</feature>
<dbReference type="PROSITE" id="PS51380">
    <property type="entry name" value="EXS"/>
    <property type="match status" value="1"/>
</dbReference>
<evidence type="ECO:0000256" key="4">
    <source>
        <dbReference type="ARBA" id="ARBA00022475"/>
    </source>
</evidence>
<dbReference type="PANTHER" id="PTHR10783">
    <property type="entry name" value="XENOTROPIC AND POLYTROPIC RETROVIRUS RECEPTOR 1-RELATED"/>
    <property type="match status" value="1"/>
</dbReference>
<evidence type="ECO:0000256" key="11">
    <source>
        <dbReference type="SAM" id="Phobius"/>
    </source>
</evidence>
<dbReference type="InterPro" id="IPR034092">
    <property type="entry name" value="PHO1_SPX"/>
</dbReference>
<dbReference type="Pfam" id="PF03105">
    <property type="entry name" value="SPX"/>
    <property type="match status" value="1"/>
</dbReference>
<feature type="transmembrane region" description="Helical" evidence="11">
    <location>
        <begin position="413"/>
        <end position="437"/>
    </location>
</feature>
<keyword evidence="5" id="KW-0592">Phosphate transport</keyword>
<evidence type="ECO:0000259" key="12">
    <source>
        <dbReference type="PROSITE" id="PS51380"/>
    </source>
</evidence>
<feature type="domain" description="EXS" evidence="12">
    <location>
        <begin position="620"/>
        <end position="814"/>
    </location>
</feature>
<dbReference type="CDD" id="cd14476">
    <property type="entry name" value="SPX_PHO1_like"/>
    <property type="match status" value="1"/>
</dbReference>
<evidence type="ECO:0000313" key="15">
    <source>
        <dbReference type="Proteomes" id="UP001172457"/>
    </source>
</evidence>
<feature type="domain" description="SPX" evidence="13">
    <location>
        <begin position="13"/>
        <end position="362"/>
    </location>
</feature>
<comment type="similarity">
    <text evidence="2">Belongs to the SYG1 (TC 2.A.94) family.</text>
</comment>
<evidence type="ECO:0000256" key="10">
    <source>
        <dbReference type="SAM" id="Coils"/>
    </source>
</evidence>
<keyword evidence="3" id="KW-0813">Transport</keyword>
<feature type="transmembrane region" description="Helical" evidence="11">
    <location>
        <begin position="731"/>
        <end position="751"/>
    </location>
</feature>
<gene>
    <name evidence="14" type="ORF">OSB04_021498</name>
</gene>
<evidence type="ECO:0000256" key="3">
    <source>
        <dbReference type="ARBA" id="ARBA00022448"/>
    </source>
</evidence>
<evidence type="ECO:0000259" key="13">
    <source>
        <dbReference type="PROSITE" id="PS51382"/>
    </source>
</evidence>
<feature type="transmembrane region" description="Helical" evidence="11">
    <location>
        <begin position="498"/>
        <end position="518"/>
    </location>
</feature>
<evidence type="ECO:0000256" key="2">
    <source>
        <dbReference type="ARBA" id="ARBA00009665"/>
    </source>
</evidence>
<evidence type="ECO:0000256" key="6">
    <source>
        <dbReference type="ARBA" id="ARBA00022692"/>
    </source>
</evidence>
<dbReference type="InterPro" id="IPR004342">
    <property type="entry name" value="EXS_C"/>
</dbReference>
<dbReference type="InterPro" id="IPR004331">
    <property type="entry name" value="SPX_dom"/>
</dbReference>
<dbReference type="GO" id="GO:0016036">
    <property type="term" value="P:cellular response to phosphate starvation"/>
    <property type="evidence" value="ECO:0007669"/>
    <property type="project" value="TreeGrafter"/>
</dbReference>
<dbReference type="Pfam" id="PF03124">
    <property type="entry name" value="EXS"/>
    <property type="match status" value="1"/>
</dbReference>
<reference evidence="14" key="1">
    <citation type="submission" date="2023-03" db="EMBL/GenBank/DDBJ databases">
        <title>Chromosome-scale reference genome and RAD-based genetic map of yellow starthistle (Centaurea solstitialis) reveal putative structural variation and QTLs associated with invader traits.</title>
        <authorList>
            <person name="Reatini B."/>
            <person name="Cang F.A."/>
            <person name="Jiang Q."/>
            <person name="Mckibben M.T.W."/>
            <person name="Barker M.S."/>
            <person name="Rieseberg L.H."/>
            <person name="Dlugosch K.M."/>
        </authorList>
    </citation>
    <scope>NUCLEOTIDE SEQUENCE</scope>
    <source>
        <strain evidence="14">CAN-66</strain>
        <tissue evidence="14">Leaf</tissue>
    </source>
</reference>
<keyword evidence="10" id="KW-0175">Coiled coil</keyword>
<comment type="function">
    <text evidence="9">May transport inorganic phosphate (Pi).</text>
</comment>
<name>A0AA38SUA6_9ASTR</name>
<dbReference type="GO" id="GO:0006817">
    <property type="term" value="P:phosphate ion transport"/>
    <property type="evidence" value="ECO:0007669"/>
    <property type="project" value="UniProtKB-KW"/>
</dbReference>
<evidence type="ECO:0000313" key="14">
    <source>
        <dbReference type="EMBL" id="KAJ9548955.1"/>
    </source>
</evidence>
<dbReference type="GO" id="GO:0000822">
    <property type="term" value="F:inositol hexakisphosphate binding"/>
    <property type="evidence" value="ECO:0007669"/>
    <property type="project" value="TreeGrafter"/>
</dbReference>
<proteinExistence type="inferred from homology"/>
<feature type="transmembrane region" description="Helical" evidence="11">
    <location>
        <begin position="457"/>
        <end position="477"/>
    </location>
</feature>
<feature type="transmembrane region" description="Helical" evidence="11">
    <location>
        <begin position="538"/>
        <end position="558"/>
    </location>
</feature>
<keyword evidence="8 11" id="KW-0472">Membrane</keyword>
<dbReference type="PANTHER" id="PTHR10783:SF104">
    <property type="entry name" value="PHOSPHATE TRANSPORTER PHO1 HOMOLOG 10"/>
    <property type="match status" value="1"/>
</dbReference>
<comment type="caution">
    <text evidence="14">The sequence shown here is derived from an EMBL/GenBank/DDBJ whole genome shotgun (WGS) entry which is preliminary data.</text>
</comment>
<dbReference type="Proteomes" id="UP001172457">
    <property type="component" value="Chromosome 5"/>
</dbReference>
<evidence type="ECO:0000256" key="8">
    <source>
        <dbReference type="ARBA" id="ARBA00023136"/>
    </source>
</evidence>
<dbReference type="GO" id="GO:0005886">
    <property type="term" value="C:plasma membrane"/>
    <property type="evidence" value="ECO:0007669"/>
    <property type="project" value="UniProtKB-SubCell"/>
</dbReference>
<dbReference type="GO" id="GO:0005802">
    <property type="term" value="C:trans-Golgi network"/>
    <property type="evidence" value="ECO:0007669"/>
    <property type="project" value="TreeGrafter"/>
</dbReference>
<feature type="transmembrane region" description="Helical" evidence="11">
    <location>
        <begin position="687"/>
        <end position="711"/>
    </location>
</feature>
<keyword evidence="4" id="KW-1003">Cell membrane</keyword>
<evidence type="ECO:0000256" key="7">
    <source>
        <dbReference type="ARBA" id="ARBA00022989"/>
    </source>
</evidence>
<evidence type="ECO:0000256" key="5">
    <source>
        <dbReference type="ARBA" id="ARBA00022592"/>
    </source>
</evidence>
<dbReference type="PROSITE" id="PS51382">
    <property type="entry name" value="SPX"/>
    <property type="match status" value="1"/>
</dbReference>
<feature type="coiled-coil region" evidence="10">
    <location>
        <begin position="134"/>
        <end position="161"/>
    </location>
</feature>
<sequence>MCASLKVRLILNMKFGKELKQQKVPEWTEAYMDYNGLKRILHEIQQFKQHEQRLSPSKTSQQRLSLYRPFSALDVRTSLEESTCDVEDQAIAVETVKQDDTREVYSTNILMSPKGGQSEITFFRKLDEELNKVNTFYRDKVEEVIEEAASLNKQMNALIALQIKVEQPDIDKCHIQTNGSMDSGSESSELTSPRERHLAEEHQIEMNNWKQLKESSAYPNEDRHMDQKFDVNRINLCGPGESGSSANKGASIKYAACRNGISSDKYRSDPLDVLDGVKINNTLESPMSTIRSVLNDSKDKDLSFTREELKEAEGRLKVVFIEFYRKLHLLKHYSYVNLLAFSKIMKKYEKIALRRAARSYMKIVDESYIGSSDEVTLLLDRVEGTFIKYFANSNRREGMKSLRPKRKRERHRITFFSGFFSGCSIALLIAIVLLIQARKIMDKEEHAMYVENVFPLYSLYAYIVLHMLLYAANIYFWRHCRINYPFIFEFKQGTELSYRDVFLISTGLAVLTLATFLVHLHMKVDSVNSVYGKYTELVPLGLLIVVLSIFLCPFNILYRSSRFFLIRCVFHCICAPLYKVSLADFFLADQLTSQVQALRCLEFYICYYGLRWYQKEEKCHSLDLYNFFYIIVAVIPYWIRFLQCVRRLFEEKEWVHLCNGSRYFLTIIAVVFRTVFELKMDKTWKVLALVSSVVAILFNTYWDIVVDWGLLQRNSTNLFLRDKLAVSRRSVYFVAMVLNVILRFTWLQLVLKFNLRVLKGSAISSLFSCLEIFRRGVWMFFRLENEHLNNVGKYRAFKSVPLPFSYYEEDEDNNNKDD</sequence>
<dbReference type="AlphaFoldDB" id="A0AA38SUA6"/>
<feature type="transmembrane region" description="Helical" evidence="11">
    <location>
        <begin position="624"/>
        <end position="642"/>
    </location>
</feature>
<keyword evidence="7 11" id="KW-1133">Transmembrane helix</keyword>
<dbReference type="EMBL" id="JARYMX010000005">
    <property type="protein sequence ID" value="KAJ9548955.1"/>
    <property type="molecule type" value="Genomic_DNA"/>
</dbReference>
<protein>
    <submittedName>
        <fullName evidence="14">Uncharacterized protein</fullName>
    </submittedName>
</protein>
<evidence type="ECO:0000256" key="9">
    <source>
        <dbReference type="ARBA" id="ARBA00043939"/>
    </source>
</evidence>
<organism evidence="14 15">
    <name type="scientific">Centaurea solstitialis</name>
    <name type="common">yellow star-thistle</name>
    <dbReference type="NCBI Taxonomy" id="347529"/>
    <lineage>
        <taxon>Eukaryota</taxon>
        <taxon>Viridiplantae</taxon>
        <taxon>Streptophyta</taxon>
        <taxon>Embryophyta</taxon>
        <taxon>Tracheophyta</taxon>
        <taxon>Spermatophyta</taxon>
        <taxon>Magnoliopsida</taxon>
        <taxon>eudicotyledons</taxon>
        <taxon>Gunneridae</taxon>
        <taxon>Pentapetalae</taxon>
        <taxon>asterids</taxon>
        <taxon>campanulids</taxon>
        <taxon>Asterales</taxon>
        <taxon>Asteraceae</taxon>
        <taxon>Carduoideae</taxon>
        <taxon>Cardueae</taxon>
        <taxon>Centaureinae</taxon>
        <taxon>Centaurea</taxon>
    </lineage>
</organism>